<sequence>MQNRPPIFVIPTYRLRDVGETIHLYDEHFWRNGHAIPMVVFDDSNVHNQQKYYALLEATATYNDLYYVGPREKEAFIAYLNQRLRDRKLEPLVRNLFRPSYGGNRNYTLMYTLGTRMLSADDDMRPYALVEHSPESLEQDEVCRGKLLKANGDGFTRKSFDILAAFLDVLGRRVADVPANHARGELLRDSAMDLETNATQGLVRENSLLLDPGEVPDEAVVKVAQTFRSGTNDIDAIDYVEMFLDDEGQVELDELNDVYVLVNFRPAVTNKNWRIDCGVAGYDNSFGLPPFFPTRLRFEDYIYRLWIQQQGVAAAHVDAAQTHIKSNYMRSPLAAEVFNEEVSNLLKLKIKSTLSKVEDLSIGFDYGGEVTAEDCDRILGRITALHARVLGTAAATVNHERADALRRFAVTLEKTFYGFEPDFFQQNLVRIVDDVISQFKGSLELWPTLVEICYLQKSRAGLPQSRVQNERRH</sequence>
<comment type="caution">
    <text evidence="1">The sequence shown here is derived from an EMBL/GenBank/DDBJ whole genome shotgun (WGS) entry which is preliminary data.</text>
</comment>
<name>A0ABT5BVN2_9BACT</name>
<evidence type="ECO:0000313" key="2">
    <source>
        <dbReference type="Proteomes" id="UP001217485"/>
    </source>
</evidence>
<accession>A0ABT5BVN2</accession>
<dbReference type="RefSeq" id="WP_272094349.1">
    <property type="nucleotide sequence ID" value="NZ_JAQNDK010000001.1"/>
</dbReference>
<keyword evidence="2" id="KW-1185">Reference proteome</keyword>
<proteinExistence type="predicted"/>
<reference evidence="1 2" key="1">
    <citation type="submission" date="2023-01" db="EMBL/GenBank/DDBJ databases">
        <title>Minimal conservation of predation-associated metabolite biosynthetic gene clusters underscores biosynthetic potential of Myxococcota including descriptions for ten novel species: Archangium lansinium sp. nov., Myxococcus landrumus sp. nov., Nannocystis bai.</title>
        <authorList>
            <person name="Ahearne A."/>
            <person name="Stevens C."/>
            <person name="Dowd S."/>
        </authorList>
    </citation>
    <scope>NUCLEOTIDE SEQUENCE [LARGE SCALE GENOMIC DNA]</scope>
    <source>
        <strain evidence="1 2">WIWO2</strain>
    </source>
</reference>
<dbReference type="EMBL" id="JAQNDK010000001">
    <property type="protein sequence ID" value="MDC0677594.1"/>
    <property type="molecule type" value="Genomic_DNA"/>
</dbReference>
<gene>
    <name evidence="1" type="ORF">POL72_07545</name>
</gene>
<organism evidence="1 2">
    <name type="scientific">Sorangium atrum</name>
    <dbReference type="NCBI Taxonomy" id="2995308"/>
    <lineage>
        <taxon>Bacteria</taxon>
        <taxon>Pseudomonadati</taxon>
        <taxon>Myxococcota</taxon>
        <taxon>Polyangia</taxon>
        <taxon>Polyangiales</taxon>
        <taxon>Polyangiaceae</taxon>
        <taxon>Sorangium</taxon>
    </lineage>
</organism>
<evidence type="ECO:0000313" key="1">
    <source>
        <dbReference type="EMBL" id="MDC0677594.1"/>
    </source>
</evidence>
<dbReference type="Proteomes" id="UP001217485">
    <property type="component" value="Unassembled WGS sequence"/>
</dbReference>
<protein>
    <submittedName>
        <fullName evidence="1">Uncharacterized protein</fullName>
    </submittedName>
</protein>